<name>A0A849I399_9HYPH</name>
<reference evidence="1 2" key="1">
    <citation type="submission" date="2020-04" db="EMBL/GenBank/DDBJ databases">
        <title>Enterovirga sp. isolate from soil.</title>
        <authorList>
            <person name="Chea S."/>
            <person name="Kim D.-U."/>
        </authorList>
    </citation>
    <scope>NUCLEOTIDE SEQUENCE [LARGE SCALE GENOMIC DNA]</scope>
    <source>
        <strain evidence="1 2">DB1703</strain>
    </source>
</reference>
<dbReference type="EMBL" id="JABEPP010000005">
    <property type="protein sequence ID" value="NNM74276.1"/>
    <property type="molecule type" value="Genomic_DNA"/>
</dbReference>
<dbReference type="RefSeq" id="WP_171219727.1">
    <property type="nucleotide sequence ID" value="NZ_JABEPP010000005.1"/>
</dbReference>
<comment type="caution">
    <text evidence="1">The sequence shown here is derived from an EMBL/GenBank/DDBJ whole genome shotgun (WGS) entry which is preliminary data.</text>
</comment>
<evidence type="ECO:0000313" key="2">
    <source>
        <dbReference type="Proteomes" id="UP000564885"/>
    </source>
</evidence>
<keyword evidence="2" id="KW-1185">Reference proteome</keyword>
<dbReference type="Proteomes" id="UP000564885">
    <property type="component" value="Unassembled WGS sequence"/>
</dbReference>
<organism evidence="1 2">
    <name type="scientific">Enterovirga aerilata</name>
    <dbReference type="NCBI Taxonomy" id="2730920"/>
    <lineage>
        <taxon>Bacteria</taxon>
        <taxon>Pseudomonadati</taxon>
        <taxon>Pseudomonadota</taxon>
        <taxon>Alphaproteobacteria</taxon>
        <taxon>Hyphomicrobiales</taxon>
        <taxon>Methylobacteriaceae</taxon>
        <taxon>Enterovirga</taxon>
    </lineage>
</organism>
<dbReference type="InterPro" id="IPR003477">
    <property type="entry name" value="PemK-like"/>
</dbReference>
<dbReference type="Pfam" id="PF02452">
    <property type="entry name" value="PemK_toxin"/>
    <property type="match status" value="1"/>
</dbReference>
<evidence type="ECO:0000313" key="1">
    <source>
        <dbReference type="EMBL" id="NNM74276.1"/>
    </source>
</evidence>
<gene>
    <name evidence="1" type="ORF">HJG44_18110</name>
</gene>
<dbReference type="AlphaFoldDB" id="A0A849I399"/>
<proteinExistence type="predicted"/>
<accession>A0A849I399</accession>
<sequence>MANFTLKDKDGLILLDQIRTLQRTRLLKRLGKAPVPVVEETLARPRELFER</sequence>
<protein>
    <submittedName>
        <fullName evidence="1">Uncharacterized protein</fullName>
    </submittedName>
</protein>
<dbReference type="SUPFAM" id="SSF50118">
    <property type="entry name" value="Cell growth inhibitor/plasmid maintenance toxic component"/>
    <property type="match status" value="1"/>
</dbReference>
<dbReference type="GO" id="GO:0003677">
    <property type="term" value="F:DNA binding"/>
    <property type="evidence" value="ECO:0007669"/>
    <property type="project" value="InterPro"/>
</dbReference>